<keyword evidence="2" id="KW-1185">Reference proteome</keyword>
<proteinExistence type="predicted"/>
<evidence type="ECO:0000313" key="2">
    <source>
        <dbReference type="Proteomes" id="UP000663193"/>
    </source>
</evidence>
<name>A0A7U2F2M1_PHANO</name>
<gene>
    <name evidence="1" type="ORF">JI435_410770</name>
</gene>
<protein>
    <submittedName>
        <fullName evidence="1">Uncharacterized protein</fullName>
    </submittedName>
</protein>
<dbReference type="VEuPathDB" id="FungiDB:JI435_410770"/>
<reference evidence="2" key="1">
    <citation type="journal article" date="2021" name="BMC Genomics">
        <title>Chromosome-level genome assembly and manually-curated proteome of model necrotroph Parastagonospora nodorum Sn15 reveals a genome-wide trove of candidate effector homologs, and redundancy of virulence-related functions within an accessory chromosome.</title>
        <authorList>
            <person name="Bertazzoni S."/>
            <person name="Jones D.A.B."/>
            <person name="Phan H.T."/>
            <person name="Tan K.-C."/>
            <person name="Hane J.K."/>
        </authorList>
    </citation>
    <scope>NUCLEOTIDE SEQUENCE [LARGE SCALE GENOMIC DNA]</scope>
    <source>
        <strain evidence="2">SN15 / ATCC MYA-4574 / FGSC 10173)</strain>
    </source>
</reference>
<organism evidence="1 2">
    <name type="scientific">Phaeosphaeria nodorum (strain SN15 / ATCC MYA-4574 / FGSC 10173)</name>
    <name type="common">Glume blotch fungus</name>
    <name type="synonym">Parastagonospora nodorum</name>
    <dbReference type="NCBI Taxonomy" id="321614"/>
    <lineage>
        <taxon>Eukaryota</taxon>
        <taxon>Fungi</taxon>
        <taxon>Dikarya</taxon>
        <taxon>Ascomycota</taxon>
        <taxon>Pezizomycotina</taxon>
        <taxon>Dothideomycetes</taxon>
        <taxon>Pleosporomycetidae</taxon>
        <taxon>Pleosporales</taxon>
        <taxon>Pleosporineae</taxon>
        <taxon>Phaeosphaeriaceae</taxon>
        <taxon>Parastagonospora</taxon>
    </lineage>
</organism>
<sequence>MARKDRKGRTGWDGINGINGIVGICMGNGWMEICIATWRGIWIWIKRWNMHITEIFTT</sequence>
<dbReference type="Proteomes" id="UP000663193">
    <property type="component" value="Chromosome 7"/>
</dbReference>
<dbReference type="EMBL" id="CP069029">
    <property type="protein sequence ID" value="QRC97599.1"/>
    <property type="molecule type" value="Genomic_DNA"/>
</dbReference>
<dbReference type="AlphaFoldDB" id="A0A7U2F2M1"/>
<accession>A0A7U2F2M1</accession>
<evidence type="ECO:0000313" key="1">
    <source>
        <dbReference type="EMBL" id="QRC97599.1"/>
    </source>
</evidence>